<dbReference type="Pfam" id="PF13399">
    <property type="entry name" value="LytR_C"/>
    <property type="match status" value="1"/>
</dbReference>
<gene>
    <name evidence="3" type="ORF">DW322_12825</name>
</gene>
<proteinExistence type="predicted"/>
<evidence type="ECO:0000256" key="1">
    <source>
        <dbReference type="SAM" id="Phobius"/>
    </source>
</evidence>
<feature type="domain" description="LytR/CpsA/Psr regulator C-terminal" evidence="2">
    <location>
        <begin position="91"/>
        <end position="182"/>
    </location>
</feature>
<evidence type="ECO:0000313" key="3">
    <source>
        <dbReference type="EMBL" id="TXG90942.1"/>
    </source>
</evidence>
<dbReference type="NCBIfam" id="NF035953">
    <property type="entry name" value="integrity_Cei"/>
    <property type="match status" value="1"/>
</dbReference>
<dbReference type="AlphaFoldDB" id="A0A6P2CF04"/>
<feature type="transmembrane region" description="Helical" evidence="1">
    <location>
        <begin position="23"/>
        <end position="42"/>
    </location>
</feature>
<accession>A0A6P2CF04</accession>
<dbReference type="InterPro" id="IPR027381">
    <property type="entry name" value="LytR/CpsA/Psr_C"/>
</dbReference>
<keyword evidence="1" id="KW-1133">Transmembrane helix</keyword>
<evidence type="ECO:0000259" key="2">
    <source>
        <dbReference type="Pfam" id="PF13399"/>
    </source>
</evidence>
<keyword evidence="1" id="KW-0812">Transmembrane</keyword>
<comment type="caution">
    <text evidence="3">The sequence shown here is derived from an EMBL/GenBank/DDBJ whole genome shotgun (WGS) entry which is preliminary data.</text>
</comment>
<dbReference type="RefSeq" id="WP_010836473.1">
    <property type="nucleotide sequence ID" value="NZ_QRCM01000001.1"/>
</dbReference>
<dbReference type="Gene3D" id="3.30.70.2390">
    <property type="match status" value="1"/>
</dbReference>
<protein>
    <submittedName>
        <fullName evidence="3">LytR family transcriptional regulator</fullName>
    </submittedName>
</protein>
<evidence type="ECO:0000313" key="4">
    <source>
        <dbReference type="Proteomes" id="UP000471120"/>
    </source>
</evidence>
<name>A0A6P2CF04_9NOCA</name>
<sequence>MVSLITEGSATDDQGRPFRRRRIVPIVVLLCVFALVAVVVWIRVLQHEEQAAQAVACNAPPPATDPAAPTLGEHVDSDELADVTPASPSSTQVRVYNANGEAGQASTVASELTNYGFTNAPDVQAGNDPIYTDQNLQCQGQLRFGPNGESAASAVWLLAPCAELIRDERQDATVDLVLGTYFRNLSPNSDAQEVLRALQETAPGDGPAPLDPDLLAAARAGRC</sequence>
<dbReference type="EMBL" id="QRCM01000001">
    <property type="protein sequence ID" value="TXG90942.1"/>
    <property type="molecule type" value="Genomic_DNA"/>
</dbReference>
<dbReference type="Proteomes" id="UP000471120">
    <property type="component" value="Unassembled WGS sequence"/>
</dbReference>
<reference evidence="3 4" key="1">
    <citation type="submission" date="2018-07" db="EMBL/GenBank/DDBJ databases">
        <title>Genome sequence of Rhodococcus rhodnii ATCC 35071 from Rhodnius prolixus.</title>
        <authorList>
            <person name="Patel V."/>
            <person name="Vogel K.J."/>
        </authorList>
    </citation>
    <scope>NUCLEOTIDE SEQUENCE [LARGE SCALE GENOMIC DNA]</scope>
    <source>
        <strain evidence="3 4">ATCC 35071</strain>
    </source>
</reference>
<keyword evidence="1" id="KW-0472">Membrane</keyword>
<organism evidence="3 4">
    <name type="scientific">Rhodococcus rhodnii</name>
    <dbReference type="NCBI Taxonomy" id="38312"/>
    <lineage>
        <taxon>Bacteria</taxon>
        <taxon>Bacillati</taxon>
        <taxon>Actinomycetota</taxon>
        <taxon>Actinomycetes</taxon>
        <taxon>Mycobacteriales</taxon>
        <taxon>Nocardiaceae</taxon>
        <taxon>Rhodococcus</taxon>
    </lineage>
</organism>